<dbReference type="GO" id="GO:0005886">
    <property type="term" value="C:plasma membrane"/>
    <property type="evidence" value="ECO:0007669"/>
    <property type="project" value="UniProtKB-SubCell"/>
</dbReference>
<dbReference type="EMBL" id="QBKS01000001">
    <property type="protein sequence ID" value="PTX55929.1"/>
    <property type="molecule type" value="Genomic_DNA"/>
</dbReference>
<evidence type="ECO:0000256" key="1">
    <source>
        <dbReference type="ARBA" id="ARBA00004651"/>
    </source>
</evidence>
<keyword evidence="8" id="KW-1185">Reference proteome</keyword>
<dbReference type="AlphaFoldDB" id="A0A2T6BIP7"/>
<protein>
    <submittedName>
        <fullName evidence="7">Threonine/homoserine/homoserine lactone efflux protein</fullName>
    </submittedName>
</protein>
<evidence type="ECO:0000256" key="2">
    <source>
        <dbReference type="ARBA" id="ARBA00022475"/>
    </source>
</evidence>
<keyword evidence="5 6" id="KW-0472">Membrane</keyword>
<dbReference type="Proteomes" id="UP000243978">
    <property type="component" value="Unassembled WGS sequence"/>
</dbReference>
<dbReference type="InterPro" id="IPR001123">
    <property type="entry name" value="LeuE-type"/>
</dbReference>
<evidence type="ECO:0000256" key="5">
    <source>
        <dbReference type="ARBA" id="ARBA00023136"/>
    </source>
</evidence>
<name>A0A2T6BIP7_9RHOB</name>
<organism evidence="7 8">
    <name type="scientific">Litoreibacter ponti</name>
    <dbReference type="NCBI Taxonomy" id="1510457"/>
    <lineage>
        <taxon>Bacteria</taxon>
        <taxon>Pseudomonadati</taxon>
        <taxon>Pseudomonadota</taxon>
        <taxon>Alphaproteobacteria</taxon>
        <taxon>Rhodobacterales</taxon>
        <taxon>Roseobacteraceae</taxon>
        <taxon>Litoreibacter</taxon>
    </lineage>
</organism>
<feature type="transmembrane region" description="Helical" evidence="6">
    <location>
        <begin position="149"/>
        <end position="171"/>
    </location>
</feature>
<dbReference type="OrthoDB" id="9804822at2"/>
<dbReference type="Pfam" id="PF01810">
    <property type="entry name" value="LysE"/>
    <property type="match status" value="1"/>
</dbReference>
<evidence type="ECO:0000256" key="6">
    <source>
        <dbReference type="SAM" id="Phobius"/>
    </source>
</evidence>
<dbReference type="PANTHER" id="PTHR30086">
    <property type="entry name" value="ARGININE EXPORTER PROTEIN ARGO"/>
    <property type="match status" value="1"/>
</dbReference>
<keyword evidence="3 6" id="KW-0812">Transmembrane</keyword>
<dbReference type="RefSeq" id="WP_107844173.1">
    <property type="nucleotide sequence ID" value="NZ_QBKS01000001.1"/>
</dbReference>
<keyword evidence="4 6" id="KW-1133">Transmembrane helix</keyword>
<reference evidence="7 8" key="1">
    <citation type="submission" date="2018-04" db="EMBL/GenBank/DDBJ databases">
        <title>Genomic Encyclopedia of Archaeal and Bacterial Type Strains, Phase II (KMG-II): from individual species to whole genera.</title>
        <authorList>
            <person name="Goeker M."/>
        </authorList>
    </citation>
    <scope>NUCLEOTIDE SEQUENCE [LARGE SCALE GENOMIC DNA]</scope>
    <source>
        <strain evidence="7 8">DSM 100977</strain>
    </source>
</reference>
<evidence type="ECO:0000256" key="3">
    <source>
        <dbReference type="ARBA" id="ARBA00022692"/>
    </source>
</evidence>
<comment type="caution">
    <text evidence="7">The sequence shown here is derived from an EMBL/GenBank/DDBJ whole genome shotgun (WGS) entry which is preliminary data.</text>
</comment>
<dbReference type="PANTHER" id="PTHR30086:SF19">
    <property type="entry name" value="THREONINE EFFLUX PROTEIN"/>
    <property type="match status" value="1"/>
</dbReference>
<evidence type="ECO:0000313" key="7">
    <source>
        <dbReference type="EMBL" id="PTX55929.1"/>
    </source>
</evidence>
<keyword evidence="2" id="KW-1003">Cell membrane</keyword>
<gene>
    <name evidence="7" type="ORF">C8N43_0577</name>
</gene>
<evidence type="ECO:0000313" key="8">
    <source>
        <dbReference type="Proteomes" id="UP000243978"/>
    </source>
</evidence>
<dbReference type="GO" id="GO:0015171">
    <property type="term" value="F:amino acid transmembrane transporter activity"/>
    <property type="evidence" value="ECO:0007669"/>
    <property type="project" value="TreeGrafter"/>
</dbReference>
<sequence>MTLAAFATVAFIHLLAAMSPGPSFVLSVRAAASEGFRVATGLAVGFGIGATIWAAAALLGLSVLFEIVPVLFTALKVVGGLFLLFIAIQMWRHATEPMPVVTDGSAPRSTWGAVKLGTLAMLANPKPAVFFGAVFVGVVPLEASLTDKAIVLANIFWVETAWYIVVARLFSLSRARAAYGRFKTAMDRSFGGLIALLGAKIAIT</sequence>
<feature type="transmembrane region" description="Helical" evidence="6">
    <location>
        <begin position="42"/>
        <end position="64"/>
    </location>
</feature>
<comment type="subcellular location">
    <subcellularLocation>
        <location evidence="1">Cell membrane</location>
        <topology evidence="1">Multi-pass membrane protein</topology>
    </subcellularLocation>
</comment>
<proteinExistence type="predicted"/>
<evidence type="ECO:0000256" key="4">
    <source>
        <dbReference type="ARBA" id="ARBA00022989"/>
    </source>
</evidence>
<accession>A0A2T6BIP7</accession>
<feature type="transmembrane region" description="Helical" evidence="6">
    <location>
        <begin position="71"/>
        <end position="91"/>
    </location>
</feature>